<dbReference type="AlphaFoldDB" id="A0AAD6NH43"/>
<dbReference type="PANTHER" id="PTHR17630:SF105">
    <property type="entry name" value="DIENELACTONE HYDROLASE FAMILY PROTEIN (AFU_ORTHOLOGUE AFUA_4G08790)"/>
    <property type="match status" value="1"/>
</dbReference>
<evidence type="ECO:0000313" key="3">
    <source>
        <dbReference type="Proteomes" id="UP001221413"/>
    </source>
</evidence>
<protein>
    <recommendedName>
        <fullName evidence="1">Dienelactone hydrolase domain-containing protein</fullName>
    </recommendedName>
</protein>
<feature type="domain" description="Dienelactone hydrolase" evidence="1">
    <location>
        <begin position="39"/>
        <end position="277"/>
    </location>
</feature>
<dbReference type="GO" id="GO:0016787">
    <property type="term" value="F:hydrolase activity"/>
    <property type="evidence" value="ECO:0007669"/>
    <property type="project" value="InterPro"/>
</dbReference>
<sequence length="280" mass="31021">MRYSNSNANMSQLPSVCCMRGSMHAGTPTGTEEVVHGLQTYVARPADGAPVNGTVVICADAFGWQFINLRLIADSYARRGGFRVLMPDFHFGKPLSTDHLDLAFPMKGREQPFWRRVISLVLGLPQFVFWLWVHRQSVSYPIITNWFAALRDEQAKVGAKTGVAGFCWGGRYALLVNDYVDAIYTAHPSMLSVPGEIEMITKPVSFAVGEKDPVLPLPQVEKIKGVLSKKKDSLNSEVIVYEGMPHSFAVRGNPEIVEAKKGLEGSETQAVDWFTKHLHA</sequence>
<dbReference type="PANTHER" id="PTHR17630">
    <property type="entry name" value="DIENELACTONE HYDROLASE"/>
    <property type="match status" value="1"/>
</dbReference>
<dbReference type="SUPFAM" id="SSF53474">
    <property type="entry name" value="alpha/beta-Hydrolases"/>
    <property type="match status" value="1"/>
</dbReference>
<dbReference type="InterPro" id="IPR002925">
    <property type="entry name" value="Dienelactn_hydro"/>
</dbReference>
<accession>A0AAD6NH43</accession>
<name>A0AAD6NH43_DREDA</name>
<proteinExistence type="predicted"/>
<organism evidence="2 3">
    <name type="scientific">Drechslerella dactyloides</name>
    <name type="common">Nematode-trapping fungus</name>
    <name type="synonym">Arthrobotrys dactyloides</name>
    <dbReference type="NCBI Taxonomy" id="74499"/>
    <lineage>
        <taxon>Eukaryota</taxon>
        <taxon>Fungi</taxon>
        <taxon>Dikarya</taxon>
        <taxon>Ascomycota</taxon>
        <taxon>Pezizomycotina</taxon>
        <taxon>Orbiliomycetes</taxon>
        <taxon>Orbiliales</taxon>
        <taxon>Orbiliaceae</taxon>
        <taxon>Drechslerella</taxon>
    </lineage>
</organism>
<dbReference type="Pfam" id="PF01738">
    <property type="entry name" value="DLH"/>
    <property type="match status" value="1"/>
</dbReference>
<dbReference type="Proteomes" id="UP001221413">
    <property type="component" value="Unassembled WGS sequence"/>
</dbReference>
<dbReference type="EMBL" id="JAQGDS010000010">
    <property type="protein sequence ID" value="KAJ6257947.1"/>
    <property type="molecule type" value="Genomic_DNA"/>
</dbReference>
<gene>
    <name evidence="2" type="ORF">Dda_7737</name>
</gene>
<dbReference type="InterPro" id="IPR029058">
    <property type="entry name" value="AB_hydrolase_fold"/>
</dbReference>
<comment type="caution">
    <text evidence="2">The sequence shown here is derived from an EMBL/GenBank/DDBJ whole genome shotgun (WGS) entry which is preliminary data.</text>
</comment>
<reference evidence="2" key="1">
    <citation type="submission" date="2023-01" db="EMBL/GenBank/DDBJ databases">
        <title>The chitinases involved in constricting ring structure development in the nematode-trapping fungus Drechslerella dactyloides.</title>
        <authorList>
            <person name="Wang R."/>
            <person name="Zhang L."/>
            <person name="Tang P."/>
            <person name="Li S."/>
            <person name="Liang L."/>
        </authorList>
    </citation>
    <scope>NUCLEOTIDE SEQUENCE</scope>
    <source>
        <strain evidence="2">YMF1.00031</strain>
    </source>
</reference>
<dbReference type="Gene3D" id="3.40.50.1820">
    <property type="entry name" value="alpha/beta hydrolase"/>
    <property type="match status" value="1"/>
</dbReference>
<evidence type="ECO:0000259" key="1">
    <source>
        <dbReference type="Pfam" id="PF01738"/>
    </source>
</evidence>
<evidence type="ECO:0000313" key="2">
    <source>
        <dbReference type="EMBL" id="KAJ6257947.1"/>
    </source>
</evidence>
<keyword evidence="3" id="KW-1185">Reference proteome</keyword>